<dbReference type="PIRSF" id="PIRSF006118">
    <property type="entry name" value="KDO8-P_Ptase"/>
    <property type="match status" value="1"/>
</dbReference>
<dbReference type="NCBIfam" id="TIGR01670">
    <property type="entry name" value="KdsC-phosphatas"/>
    <property type="match status" value="1"/>
</dbReference>
<dbReference type="FunFam" id="3.40.50.1000:FF:000029">
    <property type="entry name" value="3-deoxy-D-manno-octulosonate 8-phosphate phosphatase KdsC"/>
    <property type="match status" value="1"/>
</dbReference>
<evidence type="ECO:0000256" key="13">
    <source>
        <dbReference type="PIRNR" id="PIRNR006118"/>
    </source>
</evidence>
<dbReference type="UniPathway" id="UPA00357">
    <property type="reaction ID" value="UER00475"/>
</dbReference>
<dbReference type="EMBL" id="LR217720">
    <property type="protein sequence ID" value="VFP84563.1"/>
    <property type="molecule type" value="Genomic_DNA"/>
</dbReference>
<evidence type="ECO:0000256" key="11">
    <source>
        <dbReference type="ARBA" id="ARBA00022842"/>
    </source>
</evidence>
<dbReference type="SFLD" id="SFLDG01136">
    <property type="entry name" value="C1.6:_Phosphoserine_Phosphatas"/>
    <property type="match status" value="1"/>
</dbReference>
<evidence type="ECO:0000313" key="15">
    <source>
        <dbReference type="EMBL" id="VFP84563.1"/>
    </source>
</evidence>
<dbReference type="SFLD" id="SFLDG01138">
    <property type="entry name" value="C1.6.2:_Deoxy-d-mannose-octulo"/>
    <property type="match status" value="1"/>
</dbReference>
<dbReference type="NCBIfam" id="NF007019">
    <property type="entry name" value="PRK09484.1"/>
    <property type="match status" value="1"/>
</dbReference>
<keyword evidence="11 13" id="KW-0460">Magnesium</keyword>
<evidence type="ECO:0000256" key="12">
    <source>
        <dbReference type="ARBA" id="ARBA00031051"/>
    </source>
</evidence>
<dbReference type="GO" id="GO:0046872">
    <property type="term" value="F:metal ion binding"/>
    <property type="evidence" value="ECO:0007669"/>
    <property type="project" value="UniProtKB-UniRule"/>
</dbReference>
<evidence type="ECO:0000313" key="16">
    <source>
        <dbReference type="Proteomes" id="UP000294418"/>
    </source>
</evidence>
<dbReference type="InterPro" id="IPR023214">
    <property type="entry name" value="HAD_sf"/>
</dbReference>
<dbReference type="SFLD" id="SFLDS00003">
    <property type="entry name" value="Haloacid_Dehalogenase"/>
    <property type="match status" value="1"/>
</dbReference>
<evidence type="ECO:0000256" key="6">
    <source>
        <dbReference type="ARBA" id="ARBA00011881"/>
    </source>
</evidence>
<evidence type="ECO:0000256" key="2">
    <source>
        <dbReference type="ARBA" id="ARBA00001946"/>
    </source>
</evidence>
<dbReference type="CDD" id="cd01630">
    <property type="entry name" value="HAD_KDO-like"/>
    <property type="match status" value="1"/>
</dbReference>
<organism evidence="15 16">
    <name type="scientific">Candidatus Erwinia haradaeae</name>
    <dbReference type="NCBI Taxonomy" id="1922217"/>
    <lineage>
        <taxon>Bacteria</taxon>
        <taxon>Pseudomonadati</taxon>
        <taxon>Pseudomonadota</taxon>
        <taxon>Gammaproteobacteria</taxon>
        <taxon>Enterobacterales</taxon>
        <taxon>Erwiniaceae</taxon>
        <taxon>Erwinia</taxon>
    </lineage>
</organism>
<evidence type="ECO:0000256" key="14">
    <source>
        <dbReference type="PIRSR" id="PIRSR006118-2"/>
    </source>
</evidence>
<feature type="binding site" evidence="14">
    <location>
        <position position="32"/>
    </location>
    <ligand>
        <name>Mg(2+)</name>
        <dbReference type="ChEBI" id="CHEBI:18420"/>
    </ligand>
</feature>
<comment type="cofactor">
    <cofactor evidence="2 13 14">
        <name>Mg(2+)</name>
        <dbReference type="ChEBI" id="CHEBI:18420"/>
    </cofactor>
</comment>
<gene>
    <name evidence="15" type="primary">kdsC</name>
    <name evidence="15" type="ORF">ERCILAFE3058_648</name>
</gene>
<evidence type="ECO:0000256" key="9">
    <source>
        <dbReference type="ARBA" id="ARBA00022723"/>
    </source>
</evidence>
<evidence type="ECO:0000256" key="4">
    <source>
        <dbReference type="ARBA" id="ARBA00004807"/>
    </source>
</evidence>
<evidence type="ECO:0000256" key="1">
    <source>
        <dbReference type="ARBA" id="ARBA00000898"/>
    </source>
</evidence>
<evidence type="ECO:0000256" key="10">
    <source>
        <dbReference type="ARBA" id="ARBA00022801"/>
    </source>
</evidence>
<protein>
    <recommendedName>
        <fullName evidence="8 13">3-deoxy-D-manno-octulosonate 8-phosphate phosphatase KdsC</fullName>
        <ecNumber evidence="7 13">3.1.3.45</ecNumber>
    </recommendedName>
    <alternativeName>
        <fullName evidence="12 13">KDO 8-P phosphatase</fullName>
    </alternativeName>
</protein>
<feature type="binding site" evidence="14">
    <location>
        <position position="125"/>
    </location>
    <ligand>
        <name>Mg(2+)</name>
        <dbReference type="ChEBI" id="CHEBI:18420"/>
    </ligand>
</feature>
<comment type="pathway">
    <text evidence="3 13">Bacterial outer membrane biogenesis; lipopolysaccharide biosynthesis.</text>
</comment>
<comment type="similarity">
    <text evidence="5 13">Belongs to the KdsC family.</text>
</comment>
<keyword evidence="10 13" id="KW-0378">Hydrolase</keyword>
<dbReference type="EC" id="3.1.3.45" evidence="7 13"/>
<dbReference type="GO" id="GO:0008781">
    <property type="term" value="F:N-acylneuraminate cytidylyltransferase activity"/>
    <property type="evidence" value="ECO:0007669"/>
    <property type="project" value="TreeGrafter"/>
</dbReference>
<evidence type="ECO:0000256" key="8">
    <source>
        <dbReference type="ARBA" id="ARBA00020092"/>
    </source>
</evidence>
<dbReference type="OrthoDB" id="9805604at2"/>
<dbReference type="GO" id="GO:0019143">
    <property type="term" value="F:3-deoxy-manno-octulosonate-8-phosphatase activity"/>
    <property type="evidence" value="ECO:0007669"/>
    <property type="project" value="UniProtKB-UniRule"/>
</dbReference>
<dbReference type="InterPro" id="IPR036412">
    <property type="entry name" value="HAD-like_sf"/>
</dbReference>
<dbReference type="SUPFAM" id="SSF56784">
    <property type="entry name" value="HAD-like"/>
    <property type="match status" value="1"/>
</dbReference>
<sequence>MNNQQAAFTTCYGPINPIVMQKAKNVKLLICDADGVMSNGIIYQGNAGEELKGFHVRDGYGINCLLISKIEVAVITGRESQLLKDRCATLGVKHLYQGCSNKIKPFHLLLEKLQIRETQVAYIGDDVLDWPVMTVVGLSIAVSNAHPILLPRVDYVTRLAGGDGAIREICDLILMSQGNFTPDSLCS</sequence>
<keyword evidence="9 13" id="KW-0479">Metal-binding</keyword>
<dbReference type="UniPathway" id="UPA00030"/>
<proteinExistence type="inferred from homology"/>
<keyword evidence="13" id="KW-0448">Lipopolysaccharide biosynthesis</keyword>
<accession>A0A451DDK0</accession>
<evidence type="ECO:0000256" key="7">
    <source>
        <dbReference type="ARBA" id="ARBA00013066"/>
    </source>
</evidence>
<comment type="subunit">
    <text evidence="6 13">Homotetramer.</text>
</comment>
<reference evidence="15 16" key="1">
    <citation type="submission" date="2019-02" db="EMBL/GenBank/DDBJ databases">
        <authorList>
            <person name="Manzano-Marin A."/>
            <person name="Manzano-Marin A."/>
        </authorList>
    </citation>
    <scope>NUCLEOTIDE SEQUENCE [LARGE SCALE GENOMIC DNA]</scope>
    <source>
        <strain evidence="15 16">ErCilaricifoliae</strain>
    </source>
</reference>
<feature type="binding site" evidence="14">
    <location>
        <position position="34"/>
    </location>
    <ligand>
        <name>substrate</name>
    </ligand>
</feature>
<dbReference type="Proteomes" id="UP000294418">
    <property type="component" value="Chromosome"/>
</dbReference>
<evidence type="ECO:0000256" key="3">
    <source>
        <dbReference type="ARBA" id="ARBA00004756"/>
    </source>
</evidence>
<comment type="function">
    <text evidence="13">Catalyzes the hydrolysis of 3-deoxy-D-manno-octulosonate 8-phosphate (KDO 8-P) to 3-deoxy-D-manno-octulosonate (KDO) and inorganic phosphate.</text>
</comment>
<dbReference type="PANTHER" id="PTHR21485">
    <property type="entry name" value="HAD SUPERFAMILY MEMBERS CMAS AND KDSC"/>
    <property type="match status" value="1"/>
</dbReference>
<evidence type="ECO:0000256" key="5">
    <source>
        <dbReference type="ARBA" id="ARBA00005893"/>
    </source>
</evidence>
<dbReference type="GO" id="GO:0009103">
    <property type="term" value="P:lipopolysaccharide biosynthetic process"/>
    <property type="evidence" value="ECO:0007669"/>
    <property type="project" value="UniProtKB-UniRule"/>
</dbReference>
<dbReference type="InterPro" id="IPR050793">
    <property type="entry name" value="CMP-NeuNAc_synthase"/>
</dbReference>
<dbReference type="AlphaFoldDB" id="A0A451DDK0"/>
<dbReference type="PANTHER" id="PTHR21485:SF3">
    <property type="entry name" value="N-ACYLNEURAMINATE CYTIDYLYLTRANSFERASE"/>
    <property type="match status" value="1"/>
</dbReference>
<comment type="catalytic activity">
    <reaction evidence="1 13">
        <text>3-deoxy-alpha-D-manno-2-octulosonate-8-phosphate + H2O = 3-deoxy-alpha-D-manno-oct-2-ulosonate + phosphate</text>
        <dbReference type="Rhea" id="RHEA:11500"/>
        <dbReference type="ChEBI" id="CHEBI:15377"/>
        <dbReference type="ChEBI" id="CHEBI:43474"/>
        <dbReference type="ChEBI" id="CHEBI:85985"/>
        <dbReference type="ChEBI" id="CHEBI:85986"/>
        <dbReference type="EC" id="3.1.3.45"/>
    </reaction>
</comment>
<name>A0A451DDK0_9GAMM</name>
<dbReference type="InterPro" id="IPR010023">
    <property type="entry name" value="KdsC_fam"/>
</dbReference>
<dbReference type="Pfam" id="PF08282">
    <property type="entry name" value="Hydrolase_3"/>
    <property type="match status" value="1"/>
</dbReference>
<comment type="pathway">
    <text evidence="4 13">Carbohydrate biosynthesis; 3-deoxy-D-manno-octulosonate biosynthesis; 3-deoxy-D-manno-octulosonate from D-ribulose 5-phosphate: step 3/3.</text>
</comment>
<dbReference type="Gene3D" id="3.40.50.1000">
    <property type="entry name" value="HAD superfamily/HAD-like"/>
    <property type="match status" value="1"/>
</dbReference>
<dbReference type="RefSeq" id="WP_157990003.1">
    <property type="nucleotide sequence ID" value="NZ_LR217720.1"/>
</dbReference>